<dbReference type="InterPro" id="IPR006442">
    <property type="entry name" value="Antitoxin_Phd/YefM"/>
</dbReference>
<dbReference type="PATRIC" id="fig|1618578.3.peg.479"/>
<evidence type="ECO:0000256" key="2">
    <source>
        <dbReference type="RuleBase" id="RU362080"/>
    </source>
</evidence>
<dbReference type="AlphaFoldDB" id="A0A0G1DHD8"/>
<gene>
    <name evidence="3" type="ORF">UV74_C0013G0134</name>
</gene>
<evidence type="ECO:0000313" key="3">
    <source>
        <dbReference type="EMBL" id="KKS97012.1"/>
    </source>
</evidence>
<comment type="similarity">
    <text evidence="1 2">Belongs to the phD/YefM antitoxin family.</text>
</comment>
<dbReference type="SUPFAM" id="SSF143120">
    <property type="entry name" value="YefM-like"/>
    <property type="match status" value="1"/>
</dbReference>
<dbReference type="EMBL" id="LCFQ01000013">
    <property type="protein sequence ID" value="KKS97012.1"/>
    <property type="molecule type" value="Genomic_DNA"/>
</dbReference>
<comment type="caution">
    <text evidence="3">The sequence shown here is derived from an EMBL/GenBank/DDBJ whole genome shotgun (WGS) entry which is preliminary data.</text>
</comment>
<dbReference type="InterPro" id="IPR036165">
    <property type="entry name" value="YefM-like_sf"/>
</dbReference>
<evidence type="ECO:0000313" key="4">
    <source>
        <dbReference type="Proteomes" id="UP000034090"/>
    </source>
</evidence>
<dbReference type="NCBIfam" id="TIGR01552">
    <property type="entry name" value="phd_fam"/>
    <property type="match status" value="1"/>
</dbReference>
<proteinExistence type="inferred from homology"/>
<protein>
    <recommendedName>
        <fullName evidence="2">Antitoxin</fullName>
    </recommendedName>
</protein>
<reference evidence="3 4" key="1">
    <citation type="journal article" date="2015" name="Nature">
        <title>rRNA introns, odd ribosomes, and small enigmatic genomes across a large radiation of phyla.</title>
        <authorList>
            <person name="Brown C.T."/>
            <person name="Hug L.A."/>
            <person name="Thomas B.C."/>
            <person name="Sharon I."/>
            <person name="Castelle C.J."/>
            <person name="Singh A."/>
            <person name="Wilkins M.J."/>
            <person name="Williams K.H."/>
            <person name="Banfield J.F."/>
        </authorList>
    </citation>
    <scope>NUCLEOTIDE SEQUENCE [LARGE SCALE GENOMIC DNA]</scope>
</reference>
<dbReference type="Gene3D" id="3.40.1620.10">
    <property type="entry name" value="YefM-like domain"/>
    <property type="match status" value="1"/>
</dbReference>
<dbReference type="Pfam" id="PF02604">
    <property type="entry name" value="PhdYeFM_antitox"/>
    <property type="match status" value="1"/>
</dbReference>
<organism evidence="3 4">
    <name type="scientific">Candidatus Woesebacteria bacterium GW2011_GWB1_43_14</name>
    <dbReference type="NCBI Taxonomy" id="1618578"/>
    <lineage>
        <taxon>Bacteria</taxon>
        <taxon>Candidatus Woeseibacteriota</taxon>
    </lineage>
</organism>
<sequence>MNSTTISISDLRKNVAKSIDNVVKKGEPLFIIQRSKPRAVLADAGYFNALEEAVLDLSDSKEAEKAKTEKTTELSAYIKSRWGSNAKI</sequence>
<accession>A0A0G1DHD8</accession>
<name>A0A0G1DHD8_9BACT</name>
<comment type="function">
    <text evidence="2">Antitoxin component of a type II toxin-antitoxin (TA) system.</text>
</comment>
<dbReference type="Proteomes" id="UP000034090">
    <property type="component" value="Unassembled WGS sequence"/>
</dbReference>
<evidence type="ECO:0000256" key="1">
    <source>
        <dbReference type="ARBA" id="ARBA00009981"/>
    </source>
</evidence>